<dbReference type="Pfam" id="PF11380">
    <property type="entry name" value="Stealth_CR2"/>
    <property type="match status" value="1"/>
</dbReference>
<feature type="compositionally biased region" description="Polar residues" evidence="4">
    <location>
        <begin position="1"/>
        <end position="41"/>
    </location>
</feature>
<dbReference type="InterPro" id="IPR031358">
    <property type="entry name" value="Stealth_CR1"/>
</dbReference>
<organism evidence="9">
    <name type="scientific">Streptomyces sp. NBC_00003</name>
    <dbReference type="NCBI Taxonomy" id="2903608"/>
    <lineage>
        <taxon>Bacteria</taxon>
        <taxon>Bacillati</taxon>
        <taxon>Actinomycetota</taxon>
        <taxon>Actinomycetes</taxon>
        <taxon>Kitasatosporales</taxon>
        <taxon>Streptomycetaceae</taxon>
        <taxon>Streptomyces</taxon>
    </lineage>
</organism>
<dbReference type="AlphaFoldDB" id="A0AAU2UYP7"/>
<feature type="region of interest" description="Disordered" evidence="4">
    <location>
        <begin position="1"/>
        <end position="42"/>
    </location>
</feature>
<dbReference type="PANTHER" id="PTHR24045">
    <property type="match status" value="1"/>
</dbReference>
<evidence type="ECO:0000259" key="6">
    <source>
        <dbReference type="Pfam" id="PF17101"/>
    </source>
</evidence>
<dbReference type="Pfam" id="PF17102">
    <property type="entry name" value="Stealth_CR3"/>
    <property type="match status" value="1"/>
</dbReference>
<feature type="domain" description="Stealth protein CR4 conserved region 4" evidence="8">
    <location>
        <begin position="570"/>
        <end position="616"/>
    </location>
</feature>
<evidence type="ECO:0000256" key="1">
    <source>
        <dbReference type="ARBA" id="ARBA00007583"/>
    </source>
</evidence>
<reference evidence="9" key="1">
    <citation type="submission" date="2022-10" db="EMBL/GenBank/DDBJ databases">
        <title>The complete genomes of actinobacterial strains from the NBC collection.</title>
        <authorList>
            <person name="Joergensen T.S."/>
            <person name="Alvarez Arevalo M."/>
            <person name="Sterndorff E.B."/>
            <person name="Faurdal D."/>
            <person name="Vuksanovic O."/>
            <person name="Mourched A.-S."/>
            <person name="Charusanti P."/>
            <person name="Shaw S."/>
            <person name="Blin K."/>
            <person name="Weber T."/>
        </authorList>
    </citation>
    <scope>NUCLEOTIDE SEQUENCE</scope>
    <source>
        <strain evidence="9">NBC_00003</strain>
    </source>
</reference>
<evidence type="ECO:0000256" key="4">
    <source>
        <dbReference type="SAM" id="MobiDB-lite"/>
    </source>
</evidence>
<dbReference type="InterPro" id="IPR047141">
    <property type="entry name" value="Stealth"/>
</dbReference>
<feature type="domain" description="Stealth protein CR1 conserved region 1" evidence="6">
    <location>
        <begin position="307"/>
        <end position="334"/>
    </location>
</feature>
<keyword evidence="2" id="KW-0808">Transferase</keyword>
<proteinExistence type="inferred from homology"/>
<feature type="domain" description="Stealth protein CR2 conserved region 2" evidence="5">
    <location>
        <begin position="344"/>
        <end position="449"/>
    </location>
</feature>
<dbReference type="Pfam" id="PF17101">
    <property type="entry name" value="Stealth_CR1"/>
    <property type="match status" value="1"/>
</dbReference>
<dbReference type="GO" id="GO:0000271">
    <property type="term" value="P:polysaccharide biosynthetic process"/>
    <property type="evidence" value="ECO:0007669"/>
    <property type="project" value="UniProtKB-KW"/>
</dbReference>
<dbReference type="Pfam" id="PF17103">
    <property type="entry name" value="Stealth_CR4"/>
    <property type="match status" value="1"/>
</dbReference>
<dbReference type="InterPro" id="IPR021520">
    <property type="entry name" value="Stealth_CR2"/>
</dbReference>
<gene>
    <name evidence="9" type="ORF">OG549_06480</name>
</gene>
<dbReference type="InterPro" id="IPR031356">
    <property type="entry name" value="Stealth_CR4"/>
</dbReference>
<dbReference type="GO" id="GO:0016772">
    <property type="term" value="F:transferase activity, transferring phosphorus-containing groups"/>
    <property type="evidence" value="ECO:0007669"/>
    <property type="project" value="InterPro"/>
</dbReference>
<accession>A0AAU2UYP7</accession>
<comment type="similarity">
    <text evidence="1">Belongs to the stealth family.</text>
</comment>
<dbReference type="PANTHER" id="PTHR24045:SF0">
    <property type="entry name" value="N-ACETYLGLUCOSAMINE-1-PHOSPHOTRANSFERASE SUBUNITS ALPHA_BETA"/>
    <property type="match status" value="1"/>
</dbReference>
<evidence type="ECO:0000259" key="8">
    <source>
        <dbReference type="Pfam" id="PF17103"/>
    </source>
</evidence>
<dbReference type="EMBL" id="CP108318">
    <property type="protein sequence ID" value="WTW60312.1"/>
    <property type="molecule type" value="Genomic_DNA"/>
</dbReference>
<feature type="domain" description="Stealth protein CR3 conserved region 3" evidence="7">
    <location>
        <begin position="495"/>
        <end position="541"/>
    </location>
</feature>
<evidence type="ECO:0000259" key="5">
    <source>
        <dbReference type="Pfam" id="PF11380"/>
    </source>
</evidence>
<keyword evidence="3" id="KW-0270">Exopolysaccharide synthesis</keyword>
<name>A0AAU2UYP7_9ACTN</name>
<evidence type="ECO:0000256" key="2">
    <source>
        <dbReference type="ARBA" id="ARBA00022679"/>
    </source>
</evidence>
<evidence type="ECO:0000259" key="7">
    <source>
        <dbReference type="Pfam" id="PF17102"/>
    </source>
</evidence>
<sequence>MTQAQGAPTTASTQGNRAQATPGTHHSAPSGNVAGTVSGTPPNAEASGLVSLYRKALPATGRRAIARRFSPEQRRRFKQRLTAASTGLQATRLRSSAFTAARRALIAGSDTVVVTIEGRSRLALPQPRLSPEAARRANLATVTEALASAGIDYFCIRQRDRSATTVGVARADRAAALQALSEHAGVRPCYLTTPGNAGKVFAGYRSPSWRRFASADVVRLFTYHTDPGRRLVLGAEHGCDLEFWSADGEKLTAPRRNSIVESVPADGLTVETPAETFTAPYGTRDRGLLTVRTREEFTTVLPRDITFPVDAVYTWVNGADPAWLARRSRFSGTSYHAEAANAARYADHDELRYSLRSLDMYAPWIRTIYIVTDDQTPAWLDTSAPGIQVVSHRDVFRDRSVLPTFNSHAIESQLHHIDGLSEHFLYFNDDVFLGSELSPKDFFLANGLTRFFPSPALVPLGPPSAEDVPVAAAGKNNRTLIQRRFGTTPVEKMRHTPHALSRSVLEEIETDFAEQHATTASHRFRSSDDIAIPSSLYHYHAFHTRRAVPGDLRYVYLDVAHPHTPNHLDRLLLARDKDVFCLNDTTSDEGDFARSDRLIRTFLEAYFPVASRFERPL</sequence>
<evidence type="ECO:0000313" key="9">
    <source>
        <dbReference type="EMBL" id="WTW60312.1"/>
    </source>
</evidence>
<evidence type="ECO:0000256" key="3">
    <source>
        <dbReference type="ARBA" id="ARBA00023169"/>
    </source>
</evidence>
<dbReference type="InterPro" id="IPR031357">
    <property type="entry name" value="Stealth_CR3"/>
</dbReference>
<protein>
    <submittedName>
        <fullName evidence="9">Stealth family protein</fullName>
    </submittedName>
</protein>